<keyword evidence="1" id="KW-0963">Cytoplasm</keyword>
<gene>
    <name evidence="5" type="primary">scpB</name>
    <name evidence="5" type="ORF">EF807_01720</name>
</gene>
<sequence length="168" mass="19596">MEREIIEAALFLTDRPISLKTFEKRFKKSREEIEEMIGELSKKYSSGPIEISSPDGDRFVMRLKPEYLEYTKDFASKEFGNQILRTLSVIAYYQPITLAKLAKIRGNKCYSHVKKLEEERLVKTAPKGRTKLITTAEAFSHYFGIESDDPEFIKEKMKELWKGDENDL</sequence>
<evidence type="ECO:0000256" key="1">
    <source>
        <dbReference type="ARBA" id="ARBA00022490"/>
    </source>
</evidence>
<dbReference type="EMBL" id="RXIL01000030">
    <property type="protein sequence ID" value="RZN72273.1"/>
    <property type="molecule type" value="Genomic_DNA"/>
</dbReference>
<name>A0A520KYD5_9EURY</name>
<dbReference type="InterPro" id="IPR005234">
    <property type="entry name" value="ScpB_csome_segregation"/>
</dbReference>
<dbReference type="InterPro" id="IPR036390">
    <property type="entry name" value="WH_DNA-bd_sf"/>
</dbReference>
<comment type="caution">
    <text evidence="5">The sequence shown here is derived from an EMBL/GenBank/DDBJ whole genome shotgun (WGS) entry which is preliminary data.</text>
</comment>
<protein>
    <submittedName>
        <fullName evidence="5">SMC-Scp complex subunit ScpB</fullName>
    </submittedName>
</protein>
<proteinExistence type="predicted"/>
<evidence type="ECO:0000256" key="4">
    <source>
        <dbReference type="ARBA" id="ARBA00023306"/>
    </source>
</evidence>
<dbReference type="SUPFAM" id="SSF46785">
    <property type="entry name" value="Winged helix' DNA-binding domain"/>
    <property type="match status" value="2"/>
</dbReference>
<reference evidence="5 6" key="1">
    <citation type="journal article" date="2019" name="Nat. Microbiol.">
        <title>Wide diversity of methane and short-chain alkane metabolisms in uncultured archaea.</title>
        <authorList>
            <person name="Borrel G."/>
            <person name="Adam P.S."/>
            <person name="McKay L.J."/>
            <person name="Chen L.X."/>
            <person name="Sierra-Garcia I.N."/>
            <person name="Sieber C.M."/>
            <person name="Letourneur Q."/>
            <person name="Ghozlane A."/>
            <person name="Andersen G.L."/>
            <person name="Li W.J."/>
            <person name="Hallam S.J."/>
            <person name="Muyzer G."/>
            <person name="de Oliveira V.M."/>
            <person name="Inskeep W.P."/>
            <person name="Banfield J.F."/>
            <person name="Gribaldo S."/>
        </authorList>
    </citation>
    <scope>NUCLEOTIDE SEQUENCE [LARGE SCALE GENOMIC DNA]</scope>
    <source>
        <strain evidence="5">NM1b</strain>
    </source>
</reference>
<dbReference type="GO" id="GO:0051304">
    <property type="term" value="P:chromosome separation"/>
    <property type="evidence" value="ECO:0007669"/>
    <property type="project" value="InterPro"/>
</dbReference>
<dbReference type="NCBIfam" id="TIGR00281">
    <property type="entry name" value="SMC-Scp complex subunit ScpB"/>
    <property type="match status" value="1"/>
</dbReference>
<dbReference type="Gene3D" id="1.10.10.10">
    <property type="entry name" value="Winged helix-like DNA-binding domain superfamily/Winged helix DNA-binding domain"/>
    <property type="match status" value="2"/>
</dbReference>
<accession>A0A520KYD5</accession>
<dbReference type="GO" id="GO:0051301">
    <property type="term" value="P:cell division"/>
    <property type="evidence" value="ECO:0007669"/>
    <property type="project" value="UniProtKB-KW"/>
</dbReference>
<dbReference type="InterPro" id="IPR036388">
    <property type="entry name" value="WH-like_DNA-bd_sf"/>
</dbReference>
<evidence type="ECO:0000256" key="2">
    <source>
        <dbReference type="ARBA" id="ARBA00022618"/>
    </source>
</evidence>
<evidence type="ECO:0000313" key="5">
    <source>
        <dbReference type="EMBL" id="RZN72273.1"/>
    </source>
</evidence>
<dbReference type="AlphaFoldDB" id="A0A520KYD5"/>
<evidence type="ECO:0000256" key="3">
    <source>
        <dbReference type="ARBA" id="ARBA00022829"/>
    </source>
</evidence>
<dbReference type="PANTHER" id="PTHR34298">
    <property type="entry name" value="SEGREGATION AND CONDENSATION PROTEIN B"/>
    <property type="match status" value="1"/>
</dbReference>
<keyword evidence="4" id="KW-0131">Cell cycle</keyword>
<keyword evidence="3" id="KW-0159">Chromosome partition</keyword>
<organism evidence="5 6">
    <name type="scientific">Candidatus Methanolliviera hydrocarbonicum</name>
    <dbReference type="NCBI Taxonomy" id="2491085"/>
    <lineage>
        <taxon>Archaea</taxon>
        <taxon>Methanobacteriati</taxon>
        <taxon>Methanobacteriota</taxon>
        <taxon>Candidatus Methanoliparia</taxon>
        <taxon>Candidatus Methanoliparales</taxon>
        <taxon>Candidatus Methanollivieraceae</taxon>
        <taxon>Candidatus Methanolliviera</taxon>
    </lineage>
</organism>
<dbReference type="Pfam" id="PF04079">
    <property type="entry name" value="SMC_ScpB"/>
    <property type="match status" value="1"/>
</dbReference>
<evidence type="ECO:0000313" key="6">
    <source>
        <dbReference type="Proteomes" id="UP000320766"/>
    </source>
</evidence>
<dbReference type="Proteomes" id="UP000320766">
    <property type="component" value="Unassembled WGS sequence"/>
</dbReference>
<keyword evidence="2" id="KW-0132">Cell division</keyword>
<dbReference type="PANTHER" id="PTHR34298:SF2">
    <property type="entry name" value="SEGREGATION AND CONDENSATION PROTEIN B"/>
    <property type="match status" value="1"/>
</dbReference>